<organism evidence="2 3">
    <name type="scientific">Deinandra increscens subsp. villosa</name>
    <dbReference type="NCBI Taxonomy" id="3103831"/>
    <lineage>
        <taxon>Eukaryota</taxon>
        <taxon>Viridiplantae</taxon>
        <taxon>Streptophyta</taxon>
        <taxon>Embryophyta</taxon>
        <taxon>Tracheophyta</taxon>
        <taxon>Spermatophyta</taxon>
        <taxon>Magnoliopsida</taxon>
        <taxon>eudicotyledons</taxon>
        <taxon>Gunneridae</taxon>
        <taxon>Pentapetalae</taxon>
        <taxon>asterids</taxon>
        <taxon>campanulids</taxon>
        <taxon>Asterales</taxon>
        <taxon>Asteraceae</taxon>
        <taxon>Asteroideae</taxon>
        <taxon>Heliantheae alliance</taxon>
        <taxon>Madieae</taxon>
        <taxon>Madiinae</taxon>
        <taxon>Deinandra</taxon>
    </lineage>
</organism>
<accession>A0AAP0CMJ4</accession>
<protein>
    <submittedName>
        <fullName evidence="2">Uncharacterized protein</fullName>
    </submittedName>
</protein>
<keyword evidence="3" id="KW-1185">Reference proteome</keyword>
<evidence type="ECO:0000313" key="2">
    <source>
        <dbReference type="EMBL" id="KAK9056912.1"/>
    </source>
</evidence>
<dbReference type="Proteomes" id="UP001408789">
    <property type="component" value="Unassembled WGS sequence"/>
</dbReference>
<name>A0AAP0CMJ4_9ASTR</name>
<sequence length="322" mass="34591">MTSSSDEVICISDSGRDDQVVPEYSPSPEDYVPSSPEAEIPTVGTVRLSTIPSSFLRPLRPRVSDDSSDHPLPTAIASGAAAATAATAAGATRTMDPFAHRRRSVRTYRPFRGAGRRGFTPGRGAGPSRRRAAEGPADEPVPKRHCASDHPHLAWIPGQLATWRTFEGVPSLYEPGESFTRGDATRHPLTGYSILTGEPIADTIPLLVARARRHELSFADLDTRVAELPTRDAHDALVARVTELEQLQVASQGAMESLHANMTDVCSVNIALMLANESLQTRLAVLEEFAGRVFTFLDLTSRITTSLIRPPGPPGPPGPPPL</sequence>
<feature type="region of interest" description="Disordered" evidence="1">
    <location>
        <begin position="1"/>
        <end position="45"/>
    </location>
</feature>
<evidence type="ECO:0000313" key="3">
    <source>
        <dbReference type="Proteomes" id="UP001408789"/>
    </source>
</evidence>
<proteinExistence type="predicted"/>
<gene>
    <name evidence="2" type="ORF">SSX86_024277</name>
</gene>
<feature type="region of interest" description="Disordered" evidence="1">
    <location>
        <begin position="112"/>
        <end position="146"/>
    </location>
</feature>
<dbReference type="EMBL" id="JBCNJP010000024">
    <property type="protein sequence ID" value="KAK9056912.1"/>
    <property type="molecule type" value="Genomic_DNA"/>
</dbReference>
<dbReference type="AlphaFoldDB" id="A0AAP0CMJ4"/>
<reference evidence="2 3" key="1">
    <citation type="submission" date="2024-04" db="EMBL/GenBank/DDBJ databases">
        <title>The reference genome of an endangered Asteraceae, Deinandra increscens subsp. villosa, native to the Central Coast of California.</title>
        <authorList>
            <person name="Guilliams M."/>
            <person name="Hasenstab-Lehman K."/>
            <person name="Meyer R."/>
            <person name="Mcevoy S."/>
        </authorList>
    </citation>
    <scope>NUCLEOTIDE SEQUENCE [LARGE SCALE GENOMIC DNA]</scope>
    <source>
        <tissue evidence="2">Leaf</tissue>
    </source>
</reference>
<evidence type="ECO:0000256" key="1">
    <source>
        <dbReference type="SAM" id="MobiDB-lite"/>
    </source>
</evidence>
<comment type="caution">
    <text evidence="2">The sequence shown here is derived from an EMBL/GenBank/DDBJ whole genome shotgun (WGS) entry which is preliminary data.</text>
</comment>